<dbReference type="EMBL" id="JBIRGQ010000014">
    <property type="protein sequence ID" value="MFH8551748.1"/>
    <property type="molecule type" value="Genomic_DNA"/>
</dbReference>
<proteinExistence type="predicted"/>
<dbReference type="Proteomes" id="UP001610818">
    <property type="component" value="Unassembled WGS sequence"/>
</dbReference>
<keyword evidence="1" id="KW-0812">Transmembrane</keyword>
<evidence type="ECO:0000256" key="1">
    <source>
        <dbReference type="SAM" id="Phobius"/>
    </source>
</evidence>
<feature type="transmembrane region" description="Helical" evidence="1">
    <location>
        <begin position="41"/>
        <end position="65"/>
    </location>
</feature>
<protein>
    <recommendedName>
        <fullName evidence="4">TadE-like protein</fullName>
    </recommendedName>
</protein>
<comment type="caution">
    <text evidence="2">The sequence shown here is derived from an EMBL/GenBank/DDBJ whole genome shotgun (WGS) entry which is preliminary data.</text>
</comment>
<keyword evidence="3" id="KW-1185">Reference proteome</keyword>
<organism evidence="2 3">
    <name type="scientific">Streptomyces longisporoflavus</name>
    <dbReference type="NCBI Taxonomy" id="28044"/>
    <lineage>
        <taxon>Bacteria</taxon>
        <taxon>Bacillati</taxon>
        <taxon>Actinomycetota</taxon>
        <taxon>Actinomycetes</taxon>
        <taxon>Kitasatosporales</taxon>
        <taxon>Streptomycetaceae</taxon>
        <taxon>Streptomyces</taxon>
    </lineage>
</organism>
<name>A0ABW7R469_9ACTN</name>
<evidence type="ECO:0000313" key="3">
    <source>
        <dbReference type="Proteomes" id="UP001610818"/>
    </source>
</evidence>
<gene>
    <name evidence="2" type="ORF">ACH4F9_42910</name>
</gene>
<accession>A0ABW7R469</accession>
<sequence length="178" mass="17855">MSAHQNPRQEGGAAVAAPANGLRAALARAVRARGGRERGSYTLEALLCLTVLVPILGIIAAFGLAGLGDSTAANAAAAAARAASASDDPDTARARGRQAALQSLGQAQRTCTSSDIVVDTSGFPSQTGQPGTVTVRVNCTIPLAELAVPGLPGAKTLTATRHSAVDRYVTRAGEGNAQ</sequence>
<reference evidence="2 3" key="1">
    <citation type="submission" date="2024-10" db="EMBL/GenBank/DDBJ databases">
        <title>The Natural Products Discovery Center: Release of the First 8490 Sequenced Strains for Exploring Actinobacteria Biosynthetic Diversity.</title>
        <authorList>
            <person name="Kalkreuter E."/>
            <person name="Kautsar S.A."/>
            <person name="Yang D."/>
            <person name="Bader C.D."/>
            <person name="Teijaro C.N."/>
            <person name="Fluegel L."/>
            <person name="Davis C.M."/>
            <person name="Simpson J.R."/>
            <person name="Lauterbach L."/>
            <person name="Steele A.D."/>
            <person name="Gui C."/>
            <person name="Meng S."/>
            <person name="Li G."/>
            <person name="Viehrig K."/>
            <person name="Ye F."/>
            <person name="Su P."/>
            <person name="Kiefer A.F."/>
            <person name="Nichols A."/>
            <person name="Cepeda A.J."/>
            <person name="Yan W."/>
            <person name="Fan B."/>
            <person name="Jiang Y."/>
            <person name="Adhikari A."/>
            <person name="Zheng C.-J."/>
            <person name="Schuster L."/>
            <person name="Cowan T.M."/>
            <person name="Smanski M.J."/>
            <person name="Chevrette M.G."/>
            <person name="De Carvalho L.P.S."/>
            <person name="Shen B."/>
        </authorList>
    </citation>
    <scope>NUCLEOTIDE SEQUENCE [LARGE SCALE GENOMIC DNA]</scope>
    <source>
        <strain evidence="2 3">NPDC017990</strain>
    </source>
</reference>
<keyword evidence="1" id="KW-1133">Transmembrane helix</keyword>
<keyword evidence="1" id="KW-0472">Membrane</keyword>
<evidence type="ECO:0008006" key="4">
    <source>
        <dbReference type="Google" id="ProtNLM"/>
    </source>
</evidence>
<evidence type="ECO:0000313" key="2">
    <source>
        <dbReference type="EMBL" id="MFH8551748.1"/>
    </source>
</evidence>
<dbReference type="RefSeq" id="WP_397718814.1">
    <property type="nucleotide sequence ID" value="NZ_JBIRGN010000014.1"/>
</dbReference>